<dbReference type="SUPFAM" id="SSF81321">
    <property type="entry name" value="Family A G protein-coupled receptor-like"/>
    <property type="match status" value="1"/>
</dbReference>
<dbReference type="OrthoDB" id="100006at2759"/>
<dbReference type="PANTHER" id="PTHR23112">
    <property type="entry name" value="G PROTEIN-COUPLED RECEPTOR 157-RELATED"/>
    <property type="match status" value="1"/>
</dbReference>
<keyword evidence="4" id="KW-0297">G-protein coupled receptor</keyword>
<dbReference type="OMA" id="FYSPDMT"/>
<dbReference type="PANTHER" id="PTHR23112:SF43">
    <property type="entry name" value="CYCLIC AMP RECEPTOR-LIKE PROTEIN A"/>
    <property type="match status" value="1"/>
</dbReference>
<reference evidence="11 12" key="1">
    <citation type="journal article" date="2018" name="Nat. Ecol. Evol.">
        <title>Shark genomes provide insights into elasmobranch evolution and the origin of vertebrates.</title>
        <authorList>
            <person name="Hara Y"/>
            <person name="Yamaguchi K"/>
            <person name="Onimaru K"/>
            <person name="Kadota M"/>
            <person name="Koyanagi M"/>
            <person name="Keeley SD"/>
            <person name="Tatsumi K"/>
            <person name="Tanaka K"/>
            <person name="Motone F"/>
            <person name="Kageyama Y"/>
            <person name="Nozu R"/>
            <person name="Adachi N"/>
            <person name="Nishimura O"/>
            <person name="Nakagawa R"/>
            <person name="Tanegashima C"/>
            <person name="Kiyatake I"/>
            <person name="Matsumoto R"/>
            <person name="Murakumo K"/>
            <person name="Nishida K"/>
            <person name="Terakita A"/>
            <person name="Kuratani S"/>
            <person name="Sato K"/>
            <person name="Hyodo S Kuraku.S."/>
        </authorList>
    </citation>
    <scope>NUCLEOTIDE SEQUENCE [LARGE SCALE GENOMIC DNA]</scope>
</reference>
<dbReference type="Gene3D" id="1.20.1070.10">
    <property type="entry name" value="Rhodopsin 7-helix transmembrane proteins"/>
    <property type="match status" value="1"/>
</dbReference>
<dbReference type="InterPro" id="IPR017981">
    <property type="entry name" value="GPCR_2-like_7TM"/>
</dbReference>
<dbReference type="AlphaFoldDB" id="A0A401SEN3"/>
<evidence type="ECO:0000256" key="6">
    <source>
        <dbReference type="ARBA" id="ARBA00023170"/>
    </source>
</evidence>
<evidence type="ECO:0000256" key="3">
    <source>
        <dbReference type="ARBA" id="ARBA00022989"/>
    </source>
</evidence>
<dbReference type="GO" id="GO:0004930">
    <property type="term" value="F:G protein-coupled receptor activity"/>
    <property type="evidence" value="ECO:0007669"/>
    <property type="project" value="UniProtKB-KW"/>
</dbReference>
<evidence type="ECO:0000256" key="4">
    <source>
        <dbReference type="ARBA" id="ARBA00023040"/>
    </source>
</evidence>
<keyword evidence="2 9" id="KW-0812">Transmembrane</keyword>
<dbReference type="GO" id="GO:0007189">
    <property type="term" value="P:adenylate cyclase-activating G protein-coupled receptor signaling pathway"/>
    <property type="evidence" value="ECO:0007669"/>
    <property type="project" value="TreeGrafter"/>
</dbReference>
<evidence type="ECO:0000313" key="11">
    <source>
        <dbReference type="EMBL" id="GCC28865.1"/>
    </source>
</evidence>
<dbReference type="InterPro" id="IPR022340">
    <property type="entry name" value="GPCR_GCR1_put"/>
</dbReference>
<feature type="transmembrane region" description="Helical" evidence="9">
    <location>
        <begin position="106"/>
        <end position="127"/>
    </location>
</feature>
<evidence type="ECO:0000256" key="8">
    <source>
        <dbReference type="SAM" id="MobiDB-lite"/>
    </source>
</evidence>
<protein>
    <recommendedName>
        <fullName evidence="10">G-protein coupled receptors family 2 profile 2 domain-containing protein</fullName>
    </recommendedName>
</protein>
<feature type="domain" description="G-protein coupled receptors family 2 profile 2" evidence="10">
    <location>
        <begin position="38"/>
        <end position="205"/>
    </location>
</feature>
<keyword evidence="12" id="KW-1185">Reference proteome</keyword>
<feature type="region of interest" description="Disordered" evidence="8">
    <location>
        <begin position="332"/>
        <end position="356"/>
    </location>
</feature>
<sequence>MGNGPLQITSPAANITGVLNSRCTLFSSDSEDYKCVTIIAVKRASAAFSLLGCSFMLLVIWLFRKYNSLAQKMILSLTVAALFDSIAYLMGEVIPDGVLCNFQAWWLTYFDWCSLAWVCCITVNLYFNLVKEIRTDHFAVAYYVAAWGVPFILSCLPLFGDYYGPAGAWCWITDDHVAWRFGIWYIPLFVLIFLMMSSYIHIFYVAKQRVLTWSGPYDPERERSKILLTLEIKPLKWYPSVYLAVSLFPLINRLHNAFDPSHPVFVLTLLHVITAPLHGLANAIVFGLDRETWGQLNFTSLQLAFQSRFSDTTLIKEYQPGPVRYMAHLESDSSDSCDDGTGAIYSSTVTSRDRRP</sequence>
<feature type="transmembrane region" description="Helical" evidence="9">
    <location>
        <begin position="183"/>
        <end position="206"/>
    </location>
</feature>
<feature type="transmembrane region" description="Helical" evidence="9">
    <location>
        <begin position="46"/>
        <end position="63"/>
    </location>
</feature>
<gene>
    <name evidence="11" type="ORF">chiPu_0007299</name>
</gene>
<dbReference type="EMBL" id="BEZZ01000223">
    <property type="protein sequence ID" value="GCC28865.1"/>
    <property type="molecule type" value="Genomic_DNA"/>
</dbReference>
<keyword evidence="7" id="KW-0807">Transducer</keyword>
<keyword evidence="6" id="KW-0675">Receptor</keyword>
<comment type="caution">
    <text evidence="11">The sequence shown here is derived from an EMBL/GenBank/DDBJ whole genome shotgun (WGS) entry which is preliminary data.</text>
</comment>
<dbReference type="Proteomes" id="UP000287033">
    <property type="component" value="Unassembled WGS sequence"/>
</dbReference>
<evidence type="ECO:0000256" key="5">
    <source>
        <dbReference type="ARBA" id="ARBA00023136"/>
    </source>
</evidence>
<organism evidence="11 12">
    <name type="scientific">Chiloscyllium punctatum</name>
    <name type="common">Brownbanded bambooshark</name>
    <name type="synonym">Hemiscyllium punctatum</name>
    <dbReference type="NCBI Taxonomy" id="137246"/>
    <lineage>
        <taxon>Eukaryota</taxon>
        <taxon>Metazoa</taxon>
        <taxon>Chordata</taxon>
        <taxon>Craniata</taxon>
        <taxon>Vertebrata</taxon>
        <taxon>Chondrichthyes</taxon>
        <taxon>Elasmobranchii</taxon>
        <taxon>Galeomorphii</taxon>
        <taxon>Galeoidea</taxon>
        <taxon>Orectolobiformes</taxon>
        <taxon>Hemiscylliidae</taxon>
        <taxon>Chiloscyllium</taxon>
    </lineage>
</organism>
<evidence type="ECO:0000256" key="2">
    <source>
        <dbReference type="ARBA" id="ARBA00022692"/>
    </source>
</evidence>
<keyword evidence="3 9" id="KW-1133">Transmembrane helix</keyword>
<dbReference type="PRINTS" id="PR02000">
    <property type="entry name" value="GCR1PLANT"/>
</dbReference>
<dbReference type="STRING" id="137246.A0A401SEN3"/>
<feature type="transmembrane region" description="Helical" evidence="9">
    <location>
        <begin position="75"/>
        <end position="94"/>
    </location>
</feature>
<dbReference type="InterPro" id="IPR022343">
    <property type="entry name" value="GCR1-cAMP_receptor"/>
</dbReference>
<keyword evidence="5 9" id="KW-0472">Membrane</keyword>
<accession>A0A401SEN3</accession>
<dbReference type="PROSITE" id="PS50261">
    <property type="entry name" value="G_PROTEIN_RECEP_F2_4"/>
    <property type="match status" value="1"/>
</dbReference>
<dbReference type="Pfam" id="PF05462">
    <property type="entry name" value="Dicty_CAR"/>
    <property type="match status" value="1"/>
</dbReference>
<dbReference type="GO" id="GO:0007166">
    <property type="term" value="P:cell surface receptor signaling pathway"/>
    <property type="evidence" value="ECO:0007669"/>
    <property type="project" value="InterPro"/>
</dbReference>
<evidence type="ECO:0000259" key="10">
    <source>
        <dbReference type="PROSITE" id="PS50261"/>
    </source>
</evidence>
<proteinExistence type="predicted"/>
<name>A0A401SEN3_CHIPU</name>
<evidence type="ECO:0000313" key="12">
    <source>
        <dbReference type="Proteomes" id="UP000287033"/>
    </source>
</evidence>
<feature type="transmembrane region" description="Helical" evidence="9">
    <location>
        <begin position="139"/>
        <end position="159"/>
    </location>
</feature>
<dbReference type="PRINTS" id="PR02001">
    <property type="entry name" value="GCR1CAMPR"/>
</dbReference>
<evidence type="ECO:0000256" key="7">
    <source>
        <dbReference type="ARBA" id="ARBA00023224"/>
    </source>
</evidence>
<comment type="subcellular location">
    <subcellularLocation>
        <location evidence="1">Membrane</location>
        <topology evidence="1">Multi-pass membrane protein</topology>
    </subcellularLocation>
</comment>
<dbReference type="GO" id="GO:0005886">
    <property type="term" value="C:plasma membrane"/>
    <property type="evidence" value="ECO:0007669"/>
    <property type="project" value="TreeGrafter"/>
</dbReference>
<evidence type="ECO:0000256" key="1">
    <source>
        <dbReference type="ARBA" id="ARBA00004141"/>
    </source>
</evidence>
<evidence type="ECO:0000256" key="9">
    <source>
        <dbReference type="SAM" id="Phobius"/>
    </source>
</evidence>